<feature type="transmembrane region" description="Helical" evidence="2">
    <location>
        <begin position="12"/>
        <end position="31"/>
    </location>
</feature>
<keyword evidence="2" id="KW-0472">Membrane</keyword>
<feature type="transmembrane region" description="Helical" evidence="2">
    <location>
        <begin position="161"/>
        <end position="187"/>
    </location>
</feature>
<keyword evidence="2" id="KW-0812">Transmembrane</keyword>
<feature type="transmembrane region" description="Helical" evidence="2">
    <location>
        <begin position="285"/>
        <end position="304"/>
    </location>
</feature>
<gene>
    <name evidence="3" type="ORF">PAA8504_03336</name>
</gene>
<dbReference type="AlphaFoldDB" id="A0A2R8BZ88"/>
<feature type="transmembrane region" description="Helical" evidence="2">
    <location>
        <begin position="316"/>
        <end position="340"/>
    </location>
</feature>
<organism evidence="3 4">
    <name type="scientific">Palleronia abyssalis</name>
    <dbReference type="NCBI Taxonomy" id="1501240"/>
    <lineage>
        <taxon>Bacteria</taxon>
        <taxon>Pseudomonadati</taxon>
        <taxon>Pseudomonadota</taxon>
        <taxon>Alphaproteobacteria</taxon>
        <taxon>Rhodobacterales</taxon>
        <taxon>Roseobacteraceae</taxon>
        <taxon>Palleronia</taxon>
    </lineage>
</organism>
<evidence type="ECO:0000256" key="1">
    <source>
        <dbReference type="SAM" id="MobiDB-lite"/>
    </source>
</evidence>
<evidence type="ECO:0000313" key="4">
    <source>
        <dbReference type="Proteomes" id="UP000244912"/>
    </source>
</evidence>
<feature type="transmembrane region" description="Helical" evidence="2">
    <location>
        <begin position="136"/>
        <end position="154"/>
    </location>
</feature>
<keyword evidence="4" id="KW-1185">Reference proteome</keyword>
<name>A0A2R8BZ88_9RHOB</name>
<dbReference type="RefSeq" id="WP_108895286.1">
    <property type="nucleotide sequence ID" value="NZ_ONZF01000009.1"/>
</dbReference>
<feature type="transmembrane region" description="Helical" evidence="2">
    <location>
        <begin position="193"/>
        <end position="215"/>
    </location>
</feature>
<reference evidence="3 4" key="1">
    <citation type="submission" date="2018-03" db="EMBL/GenBank/DDBJ databases">
        <authorList>
            <person name="Keele B.F."/>
        </authorList>
    </citation>
    <scope>NUCLEOTIDE SEQUENCE [LARGE SCALE GENOMIC DNA]</scope>
    <source>
        <strain evidence="3 4">CECT 8504</strain>
    </source>
</reference>
<dbReference type="EMBL" id="ONZF01000009">
    <property type="protein sequence ID" value="SPJ25485.1"/>
    <property type="molecule type" value="Genomic_DNA"/>
</dbReference>
<feature type="transmembrane region" description="Helical" evidence="2">
    <location>
        <begin position="76"/>
        <end position="104"/>
    </location>
</feature>
<feature type="region of interest" description="Disordered" evidence="1">
    <location>
        <begin position="385"/>
        <end position="423"/>
    </location>
</feature>
<proteinExistence type="predicted"/>
<dbReference type="Proteomes" id="UP000244912">
    <property type="component" value="Unassembled WGS sequence"/>
</dbReference>
<keyword evidence="2" id="KW-1133">Transmembrane helix</keyword>
<feature type="transmembrane region" description="Helical" evidence="2">
    <location>
        <begin position="361"/>
        <end position="380"/>
    </location>
</feature>
<evidence type="ECO:0008006" key="5">
    <source>
        <dbReference type="Google" id="ProtNLM"/>
    </source>
</evidence>
<evidence type="ECO:0000313" key="3">
    <source>
        <dbReference type="EMBL" id="SPJ25485.1"/>
    </source>
</evidence>
<evidence type="ECO:0000256" key="2">
    <source>
        <dbReference type="SAM" id="Phobius"/>
    </source>
</evidence>
<feature type="transmembrane region" description="Helical" evidence="2">
    <location>
        <begin position="259"/>
        <end position="278"/>
    </location>
</feature>
<accession>A0A2R8BZ88</accession>
<sequence length="423" mass="45647">MSPRGWVADWRVFGPVLIWGGLAALGLLALAERVEAYLGIDFFWDLGVYTEAVRVHAGGGNAYGDLDGLRYVYPPIVLSAMTALGAALVPLLLGFYAAALVLLLTAPMRKIALCLVLFAGLTFGMDDTFIRSVATGNLTLFAHIVLIWLLLVRWPAAPGPAFWITVFLLSLLKPYFLAYAAVPLLAIGMTRPLALKALIIIAASLAVWAVQAWLFPERSGAFLGSLRAQVFQGDPGYVTGDVGFGLYAFAALITPYPALALALHTTIVGFGAGLVLVWRRSTASSAETILVAAILVAVLANPRLKIYDAWVVQAGAIFLIISTRSMWLQIPALLGLLLVYQSVPVPRGGDLLGPDFEIIRKFAIGHLPWIVALFVLWLAYSGAPGGTAPPQEHDRRRRFDKKEAPSESDMKSPARAREVAQET</sequence>
<protein>
    <recommendedName>
        <fullName evidence="5">DUF2029 domain-containing protein</fullName>
    </recommendedName>
</protein>
<feature type="compositionally biased region" description="Basic and acidic residues" evidence="1">
    <location>
        <begin position="400"/>
        <end position="423"/>
    </location>
</feature>